<accession>A0ACC0GKV1</accession>
<organism evidence="1 2">
    <name type="scientific">Camellia lanceoleosa</name>
    <dbReference type="NCBI Taxonomy" id="1840588"/>
    <lineage>
        <taxon>Eukaryota</taxon>
        <taxon>Viridiplantae</taxon>
        <taxon>Streptophyta</taxon>
        <taxon>Embryophyta</taxon>
        <taxon>Tracheophyta</taxon>
        <taxon>Spermatophyta</taxon>
        <taxon>Magnoliopsida</taxon>
        <taxon>eudicotyledons</taxon>
        <taxon>Gunneridae</taxon>
        <taxon>Pentapetalae</taxon>
        <taxon>asterids</taxon>
        <taxon>Ericales</taxon>
        <taxon>Theaceae</taxon>
        <taxon>Camellia</taxon>
    </lineage>
</organism>
<comment type="caution">
    <text evidence="1">The sequence shown here is derived from an EMBL/GenBank/DDBJ whole genome shotgun (WGS) entry which is preliminary data.</text>
</comment>
<name>A0ACC0GKV1_9ERIC</name>
<protein>
    <submittedName>
        <fullName evidence="1">Uncharacterized protein</fullName>
    </submittedName>
</protein>
<gene>
    <name evidence="1" type="ORF">LOK49_LG09G01535</name>
</gene>
<reference evidence="1 2" key="1">
    <citation type="journal article" date="2022" name="Plant J.">
        <title>Chromosome-level genome of Camellia lanceoleosa provides a valuable resource for understanding genome evolution and self-incompatibility.</title>
        <authorList>
            <person name="Gong W."/>
            <person name="Xiao S."/>
            <person name="Wang L."/>
            <person name="Liao Z."/>
            <person name="Chang Y."/>
            <person name="Mo W."/>
            <person name="Hu G."/>
            <person name="Li W."/>
            <person name="Zhao G."/>
            <person name="Zhu H."/>
            <person name="Hu X."/>
            <person name="Ji K."/>
            <person name="Xiang X."/>
            <person name="Song Q."/>
            <person name="Yuan D."/>
            <person name="Jin S."/>
            <person name="Zhang L."/>
        </authorList>
    </citation>
    <scope>NUCLEOTIDE SEQUENCE [LARGE SCALE GENOMIC DNA]</scope>
    <source>
        <strain evidence="1">SQ_2022a</strain>
    </source>
</reference>
<dbReference type="EMBL" id="CM045765">
    <property type="protein sequence ID" value="KAI8001803.1"/>
    <property type="molecule type" value="Genomic_DNA"/>
</dbReference>
<keyword evidence="2" id="KW-1185">Reference proteome</keyword>
<evidence type="ECO:0000313" key="1">
    <source>
        <dbReference type="EMBL" id="KAI8001803.1"/>
    </source>
</evidence>
<sequence length="126" mass="14121">MLLHSQSLAKTHATDHPLTTPNTQGHTPCHRTPTDNTQGHTPWAGTSNLIQTPSTSTDQTHYPHRPRRPQRSTAPHRHCCCYSGQPHPRCRSSPPQPPPENTHCRSSPKVQLLLLQILTSRTHCHC</sequence>
<dbReference type="Proteomes" id="UP001060215">
    <property type="component" value="Chromosome 8"/>
</dbReference>
<evidence type="ECO:0000313" key="2">
    <source>
        <dbReference type="Proteomes" id="UP001060215"/>
    </source>
</evidence>
<proteinExistence type="predicted"/>